<keyword evidence="10" id="KW-1185">Reference proteome</keyword>
<dbReference type="GO" id="GO:0016020">
    <property type="term" value="C:membrane"/>
    <property type="evidence" value="ECO:0007669"/>
    <property type="project" value="UniProtKB-SubCell"/>
</dbReference>
<evidence type="ECO:0000313" key="10">
    <source>
        <dbReference type="Proteomes" id="UP000293142"/>
    </source>
</evidence>
<keyword evidence="5 8" id="KW-0812">Transmembrane</keyword>
<keyword evidence="6 8" id="KW-1133">Transmembrane helix</keyword>
<comment type="similarity">
    <text evidence="2">Belongs to the amino acid-polyamine-organocation (APC) superfamily. Spore germination protein (SGP) (TC 2.A.3.9) family.</text>
</comment>
<evidence type="ECO:0000256" key="7">
    <source>
        <dbReference type="ARBA" id="ARBA00023136"/>
    </source>
</evidence>
<keyword evidence="4" id="KW-0309">Germination</keyword>
<protein>
    <submittedName>
        <fullName evidence="9">Spore gernimation protein</fullName>
    </submittedName>
</protein>
<dbReference type="InterPro" id="IPR004761">
    <property type="entry name" value="Spore_GerAB"/>
</dbReference>
<evidence type="ECO:0000256" key="3">
    <source>
        <dbReference type="ARBA" id="ARBA00022448"/>
    </source>
</evidence>
<name>A0A4V2J4P7_9BACL</name>
<dbReference type="AlphaFoldDB" id="A0A4V2J4P7"/>
<evidence type="ECO:0000256" key="6">
    <source>
        <dbReference type="ARBA" id="ARBA00022989"/>
    </source>
</evidence>
<feature type="transmembrane region" description="Helical" evidence="8">
    <location>
        <begin position="12"/>
        <end position="33"/>
    </location>
</feature>
<dbReference type="RefSeq" id="WP_131012696.1">
    <property type="nucleotide sequence ID" value="NZ_SIRE01000005.1"/>
</dbReference>
<evidence type="ECO:0000256" key="8">
    <source>
        <dbReference type="SAM" id="Phobius"/>
    </source>
</evidence>
<dbReference type="Proteomes" id="UP000293142">
    <property type="component" value="Unassembled WGS sequence"/>
</dbReference>
<evidence type="ECO:0000313" key="9">
    <source>
        <dbReference type="EMBL" id="TBL80281.1"/>
    </source>
</evidence>
<evidence type="ECO:0000256" key="5">
    <source>
        <dbReference type="ARBA" id="ARBA00022692"/>
    </source>
</evidence>
<dbReference type="NCBIfam" id="TIGR00912">
    <property type="entry name" value="2A0309"/>
    <property type="match status" value="1"/>
</dbReference>
<organism evidence="9 10">
    <name type="scientific">Paenibacillus thalictri</name>
    <dbReference type="NCBI Taxonomy" id="2527873"/>
    <lineage>
        <taxon>Bacteria</taxon>
        <taxon>Bacillati</taxon>
        <taxon>Bacillota</taxon>
        <taxon>Bacilli</taxon>
        <taxon>Bacillales</taxon>
        <taxon>Paenibacillaceae</taxon>
        <taxon>Paenibacillus</taxon>
    </lineage>
</organism>
<evidence type="ECO:0000256" key="1">
    <source>
        <dbReference type="ARBA" id="ARBA00004141"/>
    </source>
</evidence>
<comment type="caution">
    <text evidence="9">The sequence shown here is derived from an EMBL/GenBank/DDBJ whole genome shotgun (WGS) entry which is preliminary data.</text>
</comment>
<feature type="transmembrane region" description="Helical" evidence="8">
    <location>
        <begin position="305"/>
        <end position="324"/>
    </location>
</feature>
<evidence type="ECO:0000256" key="4">
    <source>
        <dbReference type="ARBA" id="ARBA00022544"/>
    </source>
</evidence>
<dbReference type="PANTHER" id="PTHR34975:SF2">
    <property type="entry name" value="SPORE GERMINATION PROTEIN A2"/>
    <property type="match status" value="1"/>
</dbReference>
<reference evidence="9 10" key="1">
    <citation type="submission" date="2019-02" db="EMBL/GenBank/DDBJ databases">
        <title>Paenibacillus sp. nov., isolated from surface-sterilized tissue of Thalictrum simplex L.</title>
        <authorList>
            <person name="Tuo L."/>
        </authorList>
    </citation>
    <scope>NUCLEOTIDE SEQUENCE [LARGE SCALE GENOMIC DNA]</scope>
    <source>
        <strain evidence="9 10">N2SHLJ1</strain>
    </source>
</reference>
<feature type="transmembrane region" description="Helical" evidence="8">
    <location>
        <begin position="145"/>
        <end position="164"/>
    </location>
</feature>
<feature type="transmembrane region" description="Helical" evidence="8">
    <location>
        <begin position="336"/>
        <end position="356"/>
    </location>
</feature>
<dbReference type="Pfam" id="PF03845">
    <property type="entry name" value="Spore_permease"/>
    <property type="match status" value="1"/>
</dbReference>
<dbReference type="OrthoDB" id="2078716at2"/>
<accession>A0A4V2J4P7</accession>
<dbReference type="EMBL" id="SIRE01000005">
    <property type="protein sequence ID" value="TBL80281.1"/>
    <property type="molecule type" value="Genomic_DNA"/>
</dbReference>
<feature type="transmembrane region" description="Helical" evidence="8">
    <location>
        <begin position="184"/>
        <end position="204"/>
    </location>
</feature>
<sequence length="371" mass="41701">MLNNGKITSFQMGILMYPTILATAILIVPAITMKYAHRDAWISPMWASLTGLLLIYAVIRLNKLYPNHTIIEASEPILGRTLGKTFGFVFFFSYAQDTGFVIRQYGDFVIGNFLPRTPLIVVMGCMIFVCAISVRCGIEALARCAQLFVPLILFFLLLVVLLLTPDLHINHVLPVMESGIYASIKGAYTPAGWFVDFLFLSFFLPSLSDQEKAVKWAVRSMLAIMLTMVVTNIVIILLFGTVAPKLTYPVMVAARYISLADFLTHMEALVMAVWVMAIFLKICVYYYAFVLIFGQWLKLADYRTAVFPLGLLLVPYSLWVAPNIQYMAEFFDKSGVTFFMTIKLLLPLLLLAVAIVRNKRSHSPQNESGHS</sequence>
<gene>
    <name evidence="9" type="ORF">EYB31_07640</name>
</gene>
<feature type="transmembrane region" description="Helical" evidence="8">
    <location>
        <begin position="119"/>
        <end position="138"/>
    </location>
</feature>
<feature type="transmembrane region" description="Helical" evidence="8">
    <location>
        <begin position="216"/>
        <end position="239"/>
    </location>
</feature>
<keyword evidence="7 8" id="KW-0472">Membrane</keyword>
<feature type="transmembrane region" description="Helical" evidence="8">
    <location>
        <begin position="40"/>
        <end position="59"/>
    </location>
</feature>
<dbReference type="GO" id="GO:0009847">
    <property type="term" value="P:spore germination"/>
    <property type="evidence" value="ECO:0007669"/>
    <property type="project" value="InterPro"/>
</dbReference>
<proteinExistence type="inferred from homology"/>
<evidence type="ECO:0000256" key="2">
    <source>
        <dbReference type="ARBA" id="ARBA00007998"/>
    </source>
</evidence>
<feature type="transmembrane region" description="Helical" evidence="8">
    <location>
        <begin position="268"/>
        <end position="293"/>
    </location>
</feature>
<comment type="subcellular location">
    <subcellularLocation>
        <location evidence="1">Membrane</location>
        <topology evidence="1">Multi-pass membrane protein</topology>
    </subcellularLocation>
</comment>
<dbReference type="PANTHER" id="PTHR34975">
    <property type="entry name" value="SPORE GERMINATION PROTEIN A2"/>
    <property type="match status" value="1"/>
</dbReference>
<keyword evidence="3" id="KW-0813">Transport</keyword>